<evidence type="ECO:0000256" key="3">
    <source>
        <dbReference type="ARBA" id="ARBA00046271"/>
    </source>
</evidence>
<feature type="region of interest" description="Disordered" evidence="4">
    <location>
        <begin position="1"/>
        <end position="55"/>
    </location>
</feature>
<dbReference type="EMBL" id="SFCI01000364">
    <property type="protein sequence ID" value="TFY80268.1"/>
    <property type="molecule type" value="Genomic_DNA"/>
</dbReference>
<name>A0A4Z0A3J4_9AGAM</name>
<comment type="caution">
    <text evidence="5">The sequence shown here is derived from an EMBL/GenBank/DDBJ whole genome shotgun (WGS) entry which is preliminary data.</text>
</comment>
<protein>
    <submittedName>
        <fullName evidence="5">Uncharacterized protein</fullName>
    </submittedName>
</protein>
<keyword evidence="1" id="KW-0472">Membrane</keyword>
<comment type="subcellular location">
    <subcellularLocation>
        <location evidence="3">Peroxisome membrane</location>
    </subcellularLocation>
</comment>
<sequence length="260" mass="29063">MSFDGISAGGFQMNPLSDHPPRTPRTSVAASNAPSYNPGIYVSQEEAEERPTDLEEEVGVEYDLVKSQARARVTVGEIWHDIVKSSAGRDKAFKMPPFVHLARPLDLHPSGSLSAVLLELVHTCADDIATWSLLGLLGKRIGERAAHFADWCWFASTLVNLVENSVERSVIVNSQRSAKSTPHNTKVDEMELQRLQREDFWLQIQRAKLVMDLIFVSYNVFKVQRGKEVVKTTTGLASAILSSSRLFDRHRNQLMKAVSF</sequence>
<evidence type="ECO:0000256" key="2">
    <source>
        <dbReference type="ARBA" id="ARBA00023140"/>
    </source>
</evidence>
<dbReference type="STRING" id="135208.A0A4Z0A3J4"/>
<dbReference type="InterPro" id="IPR008733">
    <property type="entry name" value="PEX11"/>
</dbReference>
<dbReference type="Proteomes" id="UP000298061">
    <property type="component" value="Unassembled WGS sequence"/>
</dbReference>
<dbReference type="GO" id="GO:0005778">
    <property type="term" value="C:peroxisomal membrane"/>
    <property type="evidence" value="ECO:0007669"/>
    <property type="project" value="UniProtKB-SubCell"/>
</dbReference>
<keyword evidence="2" id="KW-0576">Peroxisome</keyword>
<proteinExistence type="predicted"/>
<reference evidence="5 6" key="1">
    <citation type="submission" date="2019-02" db="EMBL/GenBank/DDBJ databases">
        <title>Genome sequencing of the rare red list fungi Hericium alpestre (H. flagellum).</title>
        <authorList>
            <person name="Buettner E."/>
            <person name="Kellner H."/>
        </authorList>
    </citation>
    <scope>NUCLEOTIDE SEQUENCE [LARGE SCALE GENOMIC DNA]</scope>
    <source>
        <strain evidence="5 6">DSM 108284</strain>
    </source>
</reference>
<evidence type="ECO:0000313" key="6">
    <source>
        <dbReference type="Proteomes" id="UP000298061"/>
    </source>
</evidence>
<evidence type="ECO:0000256" key="4">
    <source>
        <dbReference type="SAM" id="MobiDB-lite"/>
    </source>
</evidence>
<organism evidence="5 6">
    <name type="scientific">Hericium alpestre</name>
    <dbReference type="NCBI Taxonomy" id="135208"/>
    <lineage>
        <taxon>Eukaryota</taxon>
        <taxon>Fungi</taxon>
        <taxon>Dikarya</taxon>
        <taxon>Basidiomycota</taxon>
        <taxon>Agaricomycotina</taxon>
        <taxon>Agaricomycetes</taxon>
        <taxon>Russulales</taxon>
        <taxon>Hericiaceae</taxon>
        <taxon>Hericium</taxon>
    </lineage>
</organism>
<gene>
    <name evidence="5" type="ORF">EWM64_g3744</name>
</gene>
<keyword evidence="6" id="KW-1185">Reference proteome</keyword>
<evidence type="ECO:0000256" key="1">
    <source>
        <dbReference type="ARBA" id="ARBA00023136"/>
    </source>
</evidence>
<feature type="compositionally biased region" description="Polar residues" evidence="4">
    <location>
        <begin position="24"/>
        <end position="35"/>
    </location>
</feature>
<dbReference type="OrthoDB" id="411017at2759"/>
<dbReference type="GO" id="GO:0016559">
    <property type="term" value="P:peroxisome fission"/>
    <property type="evidence" value="ECO:0007669"/>
    <property type="project" value="InterPro"/>
</dbReference>
<dbReference type="AlphaFoldDB" id="A0A4Z0A3J4"/>
<evidence type="ECO:0000313" key="5">
    <source>
        <dbReference type="EMBL" id="TFY80268.1"/>
    </source>
</evidence>
<dbReference type="Pfam" id="PF05648">
    <property type="entry name" value="PEX11"/>
    <property type="match status" value="1"/>
</dbReference>
<accession>A0A4Z0A3J4</accession>